<keyword evidence="2" id="KW-1185">Reference proteome</keyword>
<evidence type="ECO:0000313" key="2">
    <source>
        <dbReference type="Proteomes" id="UP000887565"/>
    </source>
</evidence>
<feature type="compositionally biased region" description="Polar residues" evidence="1">
    <location>
        <begin position="1"/>
        <end position="11"/>
    </location>
</feature>
<dbReference type="Proteomes" id="UP000887565">
    <property type="component" value="Unplaced"/>
</dbReference>
<organism evidence="2 3">
    <name type="scientific">Romanomermis culicivorax</name>
    <name type="common">Nematode worm</name>
    <dbReference type="NCBI Taxonomy" id="13658"/>
    <lineage>
        <taxon>Eukaryota</taxon>
        <taxon>Metazoa</taxon>
        <taxon>Ecdysozoa</taxon>
        <taxon>Nematoda</taxon>
        <taxon>Enoplea</taxon>
        <taxon>Dorylaimia</taxon>
        <taxon>Mermithida</taxon>
        <taxon>Mermithoidea</taxon>
        <taxon>Mermithidae</taxon>
        <taxon>Romanomermis</taxon>
    </lineage>
</organism>
<evidence type="ECO:0000256" key="1">
    <source>
        <dbReference type="SAM" id="MobiDB-lite"/>
    </source>
</evidence>
<evidence type="ECO:0000313" key="3">
    <source>
        <dbReference type="WBParaSite" id="nRc.2.0.1.t27200-RA"/>
    </source>
</evidence>
<dbReference type="WBParaSite" id="nRc.2.0.1.t27200-RA">
    <property type="protein sequence ID" value="nRc.2.0.1.t27200-RA"/>
    <property type="gene ID" value="nRc.2.0.1.g27200"/>
</dbReference>
<dbReference type="AlphaFoldDB" id="A0A915JLY9"/>
<sequence>MSGTSESSPSPDNLYELKRKNRKPDLRLYVPPNGKRQNVIEQSTQDDDFKRPTALNFANDKLLCTKKEKFRSPTRFSETADLFVLNDFQVNASNLSAVIIDEVVRADVPPSTARCHNRDRDVSSQNQNE</sequence>
<feature type="region of interest" description="Disordered" evidence="1">
    <location>
        <begin position="1"/>
        <end position="51"/>
    </location>
</feature>
<feature type="compositionally biased region" description="Basic and acidic residues" evidence="1">
    <location>
        <begin position="15"/>
        <end position="26"/>
    </location>
</feature>
<accession>A0A915JLY9</accession>
<proteinExistence type="predicted"/>
<reference evidence="3" key="1">
    <citation type="submission" date="2022-11" db="UniProtKB">
        <authorList>
            <consortium name="WormBaseParasite"/>
        </authorList>
    </citation>
    <scope>IDENTIFICATION</scope>
</reference>
<protein>
    <submittedName>
        <fullName evidence="3">Uncharacterized protein</fullName>
    </submittedName>
</protein>
<name>A0A915JLY9_ROMCU</name>